<evidence type="ECO:0000313" key="15">
    <source>
        <dbReference type="Proteomes" id="UP000001542"/>
    </source>
</evidence>
<evidence type="ECO:0000256" key="5">
    <source>
        <dbReference type="ARBA" id="ARBA00022692"/>
    </source>
</evidence>
<evidence type="ECO:0000256" key="12">
    <source>
        <dbReference type="ARBA" id="ARBA00023303"/>
    </source>
</evidence>
<feature type="transmembrane region" description="Helical" evidence="13">
    <location>
        <begin position="432"/>
        <end position="454"/>
    </location>
</feature>
<dbReference type="GO" id="GO:0034707">
    <property type="term" value="C:chloride channel complex"/>
    <property type="evidence" value="ECO:0007669"/>
    <property type="project" value="UniProtKB-KW"/>
</dbReference>
<feature type="transmembrane region" description="Helical" evidence="13">
    <location>
        <begin position="133"/>
        <end position="154"/>
    </location>
</feature>
<dbReference type="VEuPathDB" id="TrichDB:TVAG_399430"/>
<dbReference type="GO" id="GO:0072320">
    <property type="term" value="F:volume-sensitive chloride channel activity"/>
    <property type="evidence" value="ECO:0000318"/>
    <property type="project" value="GO_Central"/>
</dbReference>
<feature type="transmembrane region" description="Helical" evidence="13">
    <location>
        <begin position="230"/>
        <end position="251"/>
    </location>
</feature>
<organism evidence="14 15">
    <name type="scientific">Trichomonas vaginalis (strain ATCC PRA-98 / G3)</name>
    <dbReference type="NCBI Taxonomy" id="412133"/>
    <lineage>
        <taxon>Eukaryota</taxon>
        <taxon>Metamonada</taxon>
        <taxon>Parabasalia</taxon>
        <taxon>Trichomonadida</taxon>
        <taxon>Trichomonadidae</taxon>
        <taxon>Trichomonas</taxon>
    </lineage>
</organism>
<gene>
    <name evidence="14" type="ORF">TVAG_399430</name>
</gene>
<dbReference type="VEuPathDB" id="TrichDB:TVAGG3_0337630"/>
<evidence type="ECO:0000256" key="10">
    <source>
        <dbReference type="ARBA" id="ARBA00023180"/>
    </source>
</evidence>
<evidence type="ECO:0000256" key="9">
    <source>
        <dbReference type="ARBA" id="ARBA00023173"/>
    </source>
</evidence>
<name>A2E5Y1_TRIV3</name>
<evidence type="ECO:0000256" key="2">
    <source>
        <dbReference type="ARBA" id="ARBA00009849"/>
    </source>
</evidence>
<proteinExistence type="inferred from homology"/>
<evidence type="ECO:0000256" key="13">
    <source>
        <dbReference type="SAM" id="Phobius"/>
    </source>
</evidence>
<feature type="transmembrane region" description="Helical" evidence="13">
    <location>
        <begin position="86"/>
        <end position="112"/>
    </location>
</feature>
<comment type="subcellular location">
    <subcellularLocation>
        <location evidence="1">Cell membrane</location>
        <topology evidence="1">Multi-pass membrane protein</topology>
    </subcellularLocation>
</comment>
<reference evidence="14" key="2">
    <citation type="journal article" date="2007" name="Science">
        <title>Draft genome sequence of the sexually transmitted pathogen Trichomonas vaginalis.</title>
        <authorList>
            <person name="Carlton J.M."/>
            <person name="Hirt R.P."/>
            <person name="Silva J.C."/>
            <person name="Delcher A.L."/>
            <person name="Schatz M."/>
            <person name="Zhao Q."/>
            <person name="Wortman J.R."/>
            <person name="Bidwell S.L."/>
            <person name="Alsmark U.C.M."/>
            <person name="Besteiro S."/>
            <person name="Sicheritz-Ponten T."/>
            <person name="Noel C.J."/>
            <person name="Dacks J.B."/>
            <person name="Foster P.G."/>
            <person name="Simillion C."/>
            <person name="Van de Peer Y."/>
            <person name="Miranda-Saavedra D."/>
            <person name="Barton G.J."/>
            <person name="Westrop G.D."/>
            <person name="Mueller S."/>
            <person name="Dessi D."/>
            <person name="Fiori P.L."/>
            <person name="Ren Q."/>
            <person name="Paulsen I."/>
            <person name="Zhang H."/>
            <person name="Bastida-Corcuera F.D."/>
            <person name="Simoes-Barbosa A."/>
            <person name="Brown M.T."/>
            <person name="Hayes R.D."/>
            <person name="Mukherjee M."/>
            <person name="Okumura C.Y."/>
            <person name="Schneider R."/>
            <person name="Smith A.J."/>
            <person name="Vanacova S."/>
            <person name="Villalvazo M."/>
            <person name="Haas B.J."/>
            <person name="Pertea M."/>
            <person name="Feldblyum T.V."/>
            <person name="Utterback T.R."/>
            <person name="Shu C.L."/>
            <person name="Osoegawa K."/>
            <person name="de Jong P.J."/>
            <person name="Hrdy I."/>
            <person name="Horvathova L."/>
            <person name="Zubacova Z."/>
            <person name="Dolezal P."/>
            <person name="Malik S.B."/>
            <person name="Logsdon J.M. Jr."/>
            <person name="Henze K."/>
            <person name="Gupta A."/>
            <person name="Wang C.C."/>
            <person name="Dunne R.L."/>
            <person name="Upcroft J.A."/>
            <person name="Upcroft P."/>
            <person name="White O."/>
            <person name="Salzberg S.L."/>
            <person name="Tang P."/>
            <person name="Chiu C.-H."/>
            <person name="Lee Y.-S."/>
            <person name="Embley T.M."/>
            <person name="Coombs G.H."/>
            <person name="Mottram J.C."/>
            <person name="Tachezy J."/>
            <person name="Fraser-Liggett C.M."/>
            <person name="Johnson P.J."/>
        </authorList>
    </citation>
    <scope>NUCLEOTIDE SEQUENCE [LARGE SCALE GENOMIC DNA]</scope>
    <source>
        <strain evidence="14">G3</strain>
    </source>
</reference>
<dbReference type="EMBL" id="DS113310">
    <property type="protein sequence ID" value="EAY11938.1"/>
    <property type="molecule type" value="Genomic_DNA"/>
</dbReference>
<keyword evidence="6 13" id="KW-1133">Transmembrane helix</keyword>
<keyword evidence="3" id="KW-0813">Transport</keyword>
<keyword evidence="4" id="KW-1003">Cell membrane</keyword>
<dbReference type="PANTHER" id="PTHR12424">
    <property type="entry name" value="TWEETY-RELATED"/>
    <property type="match status" value="1"/>
</dbReference>
<dbReference type="Proteomes" id="UP000001542">
    <property type="component" value="Unassembled WGS sequence"/>
</dbReference>
<dbReference type="STRING" id="5722.A2E5Y1"/>
<evidence type="ECO:0000313" key="14">
    <source>
        <dbReference type="EMBL" id="EAY11938.1"/>
    </source>
</evidence>
<dbReference type="PANTHER" id="PTHR12424:SF8">
    <property type="entry name" value="PROTEIN TWEETY"/>
    <property type="match status" value="1"/>
</dbReference>
<evidence type="ECO:0000256" key="7">
    <source>
        <dbReference type="ARBA" id="ARBA00023065"/>
    </source>
</evidence>
<keyword evidence="12" id="KW-0407">Ion channel</keyword>
<feature type="transmembrane region" description="Helical" evidence="13">
    <location>
        <begin position="263"/>
        <end position="285"/>
    </location>
</feature>
<keyword evidence="8 13" id="KW-0472">Membrane</keyword>
<accession>A2E5Y1</accession>
<keyword evidence="15" id="KW-1185">Reference proteome</keyword>
<evidence type="ECO:0000256" key="3">
    <source>
        <dbReference type="ARBA" id="ARBA00022448"/>
    </source>
</evidence>
<evidence type="ECO:0000256" key="8">
    <source>
        <dbReference type="ARBA" id="ARBA00023136"/>
    </source>
</evidence>
<keyword evidence="9" id="KW-0869">Chloride channel</keyword>
<dbReference type="AlphaFoldDB" id="A2E5Y1"/>
<keyword evidence="7" id="KW-0406">Ion transport</keyword>
<keyword evidence="5 13" id="KW-0812">Transmembrane</keyword>
<dbReference type="OrthoDB" id="10264795at2759"/>
<protein>
    <submittedName>
        <fullName evidence="14">Uncharacterized protein</fullName>
    </submittedName>
</protein>
<keyword evidence="10" id="KW-0325">Glycoprotein</keyword>
<sequence length="489" mass="55863">MRKITVIPTVTALLVLLLGVAYFRIPTSLFFDVMHDRNGDWRIPTNGKVTRVTTTIINKLPRIDISFSVIDQQFDMDNEQYIQSTIMYIMIPGIIGLVFMIVVISLMLGRYFCNCCGGKNVRRKGYRESNINFYRYAIIVISFFLEAVLIYGYFANTDLHKGLKILTNNFNLTSVELKAQFDKVELENASTYNYSVDITNEDLQKDLAFSLRYAQGQATETRLFFKKYEIFRMLVIIFNLILSTIGCSLGIAAGSVHKGSPVLIMVILFAISDCLFFFSFGIHLAGSKLVLDYCSEIEDYTSPKNDEFLPMRLQYFVPCVSSPVYPFIQDRFIYKCLTSLDEFKDLCNKSNCTDLHKNITWDQIINESITAESFFYPGEATANHDNITTHLADTKKKCVATMVIENSTTCRWSKNTIYQDKFLLCTYTKDNLYMMMITQFAGSILLVILTILGIPAIKRFKYAGNANINGILDANKRFMGRHAKAKRTV</sequence>
<dbReference type="GO" id="GO:0005229">
    <property type="term" value="F:intracellularly calcium-gated chloride channel activity"/>
    <property type="evidence" value="ECO:0000318"/>
    <property type="project" value="GO_Central"/>
</dbReference>
<evidence type="ECO:0000256" key="1">
    <source>
        <dbReference type="ARBA" id="ARBA00004651"/>
    </source>
</evidence>
<dbReference type="InterPro" id="IPR006990">
    <property type="entry name" value="Tweety"/>
</dbReference>
<evidence type="ECO:0000256" key="11">
    <source>
        <dbReference type="ARBA" id="ARBA00023214"/>
    </source>
</evidence>
<dbReference type="RefSeq" id="XP_001324161.1">
    <property type="nucleotide sequence ID" value="XM_001324126.1"/>
</dbReference>
<dbReference type="KEGG" id="tva:4769897"/>
<keyword evidence="11" id="KW-0868">Chloride</keyword>
<dbReference type="GO" id="GO:0005886">
    <property type="term" value="C:plasma membrane"/>
    <property type="evidence" value="ECO:0000318"/>
    <property type="project" value="GO_Central"/>
</dbReference>
<dbReference type="InParanoid" id="A2E5Y1"/>
<dbReference type="Pfam" id="PF04906">
    <property type="entry name" value="Tweety"/>
    <property type="match status" value="1"/>
</dbReference>
<evidence type="ECO:0000256" key="4">
    <source>
        <dbReference type="ARBA" id="ARBA00022475"/>
    </source>
</evidence>
<comment type="similarity">
    <text evidence="2">Belongs to the tweety family.</text>
</comment>
<reference evidence="14" key="1">
    <citation type="submission" date="2006-10" db="EMBL/GenBank/DDBJ databases">
        <authorList>
            <person name="Amadeo P."/>
            <person name="Zhao Q."/>
            <person name="Wortman J."/>
            <person name="Fraser-Liggett C."/>
            <person name="Carlton J."/>
        </authorList>
    </citation>
    <scope>NUCLEOTIDE SEQUENCE</scope>
    <source>
        <strain evidence="14">G3</strain>
    </source>
</reference>
<evidence type="ECO:0000256" key="6">
    <source>
        <dbReference type="ARBA" id="ARBA00022989"/>
    </source>
</evidence>